<dbReference type="PANTHER" id="PTHR46942:SF1">
    <property type="entry name" value="SIALIC ACID-BINDING IG-LIKE LECTIN 15"/>
    <property type="match status" value="1"/>
</dbReference>
<feature type="signal peptide" evidence="1">
    <location>
        <begin position="1"/>
        <end position="20"/>
    </location>
</feature>
<comment type="caution">
    <text evidence="3">The sequence shown here is derived from an EMBL/GenBank/DDBJ whole genome shotgun (WGS) entry which is preliminary data.</text>
</comment>
<dbReference type="Gene3D" id="2.60.40.10">
    <property type="entry name" value="Immunoglobulins"/>
    <property type="match status" value="2"/>
</dbReference>
<dbReference type="AlphaFoldDB" id="A0A9Q1IVI7"/>
<dbReference type="InterPro" id="IPR003599">
    <property type="entry name" value="Ig_sub"/>
</dbReference>
<keyword evidence="1" id="KW-0732">Signal</keyword>
<evidence type="ECO:0000313" key="3">
    <source>
        <dbReference type="EMBL" id="KAJ8354151.1"/>
    </source>
</evidence>
<sequence length="287" mass="31698">MESHNLCTFLFILLLHPAAGHDDGWSMKVPPEVRAIEGYPVVLPCSFTHPHHTHHSSMLVLWKLGHGPTSTVLFQCASHNDSHRCQTKPHQDHRYRLEGNPREHDLSLRINNVALQDSGRYFCRVELPGHPYANFENKMGTRLRVEAGPRILGLSVEGSEESGYRALCRVQGSPLPDIQWTGPGEPLEGAPLSPVAHEAPVQHHTSSLLQDIIPGEQYTCSASNPLGKDQASLYLLSPTPTQTLSGPTPVLLLLSFSLGTKMILFLGWGAWLFRDGALSSWVSCKTQ</sequence>
<feature type="domain" description="Ig-like" evidence="2">
    <location>
        <begin position="149"/>
        <end position="234"/>
    </location>
</feature>
<name>A0A9Q1IVI7_SYNKA</name>
<keyword evidence="4" id="KW-1185">Reference proteome</keyword>
<dbReference type="PANTHER" id="PTHR46942">
    <property type="entry name" value="SIALIC ACID-BINDING IG-LIKE LECTIN 15"/>
    <property type="match status" value="1"/>
</dbReference>
<evidence type="ECO:0000313" key="4">
    <source>
        <dbReference type="Proteomes" id="UP001152622"/>
    </source>
</evidence>
<accession>A0A9Q1IVI7</accession>
<evidence type="ECO:0000256" key="1">
    <source>
        <dbReference type="SAM" id="SignalP"/>
    </source>
</evidence>
<organism evidence="3 4">
    <name type="scientific">Synaphobranchus kaupii</name>
    <name type="common">Kaup's arrowtooth eel</name>
    <dbReference type="NCBI Taxonomy" id="118154"/>
    <lineage>
        <taxon>Eukaryota</taxon>
        <taxon>Metazoa</taxon>
        <taxon>Chordata</taxon>
        <taxon>Craniata</taxon>
        <taxon>Vertebrata</taxon>
        <taxon>Euteleostomi</taxon>
        <taxon>Actinopterygii</taxon>
        <taxon>Neopterygii</taxon>
        <taxon>Teleostei</taxon>
        <taxon>Anguilliformes</taxon>
        <taxon>Synaphobranchidae</taxon>
        <taxon>Synaphobranchus</taxon>
    </lineage>
</organism>
<dbReference type="Pfam" id="PF07679">
    <property type="entry name" value="I-set"/>
    <property type="match status" value="1"/>
</dbReference>
<dbReference type="Proteomes" id="UP001152622">
    <property type="component" value="Chromosome 7"/>
</dbReference>
<evidence type="ECO:0000259" key="2">
    <source>
        <dbReference type="PROSITE" id="PS50835"/>
    </source>
</evidence>
<protein>
    <recommendedName>
        <fullName evidence="2">Ig-like domain-containing protein</fullName>
    </recommendedName>
</protein>
<dbReference type="EMBL" id="JAINUF010000007">
    <property type="protein sequence ID" value="KAJ8354151.1"/>
    <property type="molecule type" value="Genomic_DNA"/>
</dbReference>
<feature type="domain" description="Ig-like" evidence="2">
    <location>
        <begin position="17"/>
        <end position="126"/>
    </location>
</feature>
<dbReference type="InterPro" id="IPR036179">
    <property type="entry name" value="Ig-like_dom_sf"/>
</dbReference>
<dbReference type="InterPro" id="IPR007110">
    <property type="entry name" value="Ig-like_dom"/>
</dbReference>
<feature type="chain" id="PRO_5040215380" description="Ig-like domain-containing protein" evidence="1">
    <location>
        <begin position="21"/>
        <end position="287"/>
    </location>
</feature>
<dbReference type="GO" id="GO:0032956">
    <property type="term" value="P:regulation of actin cytoskeleton organization"/>
    <property type="evidence" value="ECO:0007669"/>
    <property type="project" value="TreeGrafter"/>
</dbReference>
<dbReference type="OrthoDB" id="6152887at2759"/>
<dbReference type="InterPro" id="IPR013783">
    <property type="entry name" value="Ig-like_fold"/>
</dbReference>
<reference evidence="3" key="1">
    <citation type="journal article" date="2023" name="Science">
        <title>Genome structures resolve the early diversification of teleost fishes.</title>
        <authorList>
            <person name="Parey E."/>
            <person name="Louis A."/>
            <person name="Montfort J."/>
            <person name="Bouchez O."/>
            <person name="Roques C."/>
            <person name="Iampietro C."/>
            <person name="Lluch J."/>
            <person name="Castinel A."/>
            <person name="Donnadieu C."/>
            <person name="Desvignes T."/>
            <person name="Floi Bucao C."/>
            <person name="Jouanno E."/>
            <person name="Wen M."/>
            <person name="Mejri S."/>
            <person name="Dirks R."/>
            <person name="Jansen H."/>
            <person name="Henkel C."/>
            <person name="Chen W.J."/>
            <person name="Zahm M."/>
            <person name="Cabau C."/>
            <person name="Klopp C."/>
            <person name="Thompson A.W."/>
            <person name="Robinson-Rechavi M."/>
            <person name="Braasch I."/>
            <person name="Lecointre G."/>
            <person name="Bobe J."/>
            <person name="Postlethwait J.H."/>
            <person name="Berthelot C."/>
            <person name="Roest Crollius H."/>
            <person name="Guiguen Y."/>
        </authorList>
    </citation>
    <scope>NUCLEOTIDE SEQUENCE</scope>
    <source>
        <strain evidence="3">WJC10195</strain>
    </source>
</reference>
<dbReference type="GO" id="GO:0005886">
    <property type="term" value="C:plasma membrane"/>
    <property type="evidence" value="ECO:0007669"/>
    <property type="project" value="TreeGrafter"/>
</dbReference>
<dbReference type="SUPFAM" id="SSF48726">
    <property type="entry name" value="Immunoglobulin"/>
    <property type="match status" value="2"/>
</dbReference>
<dbReference type="InterPro" id="IPR042836">
    <property type="entry name" value="SIG15"/>
</dbReference>
<dbReference type="GO" id="GO:0045124">
    <property type="term" value="P:regulation of bone resorption"/>
    <property type="evidence" value="ECO:0007669"/>
    <property type="project" value="TreeGrafter"/>
</dbReference>
<dbReference type="InterPro" id="IPR013106">
    <property type="entry name" value="Ig_V-set"/>
</dbReference>
<dbReference type="InterPro" id="IPR013098">
    <property type="entry name" value="Ig_I-set"/>
</dbReference>
<dbReference type="SMART" id="SM00409">
    <property type="entry name" value="IG"/>
    <property type="match status" value="1"/>
</dbReference>
<dbReference type="GO" id="GO:2001204">
    <property type="term" value="P:regulation of osteoclast development"/>
    <property type="evidence" value="ECO:0007669"/>
    <property type="project" value="TreeGrafter"/>
</dbReference>
<dbReference type="PROSITE" id="PS50835">
    <property type="entry name" value="IG_LIKE"/>
    <property type="match status" value="2"/>
</dbReference>
<gene>
    <name evidence="3" type="ORF">SKAU_G00217180</name>
</gene>
<proteinExistence type="predicted"/>
<dbReference type="Pfam" id="PF07686">
    <property type="entry name" value="V-set"/>
    <property type="match status" value="1"/>
</dbReference>